<accession>A0ABR3EUK9</accession>
<dbReference type="Pfam" id="PF14033">
    <property type="entry name" value="DUF4246"/>
    <property type="match status" value="1"/>
</dbReference>
<evidence type="ECO:0000313" key="4">
    <source>
        <dbReference type="Proteomes" id="UP001465976"/>
    </source>
</evidence>
<dbReference type="Proteomes" id="UP001465976">
    <property type="component" value="Unassembled WGS sequence"/>
</dbReference>
<reference evidence="3 4" key="1">
    <citation type="submission" date="2024-02" db="EMBL/GenBank/DDBJ databases">
        <title>A draft genome for the cacao thread blight pathogen Marasmius crinis-equi.</title>
        <authorList>
            <person name="Cohen S.P."/>
            <person name="Baruah I.K."/>
            <person name="Amoako-Attah I."/>
            <person name="Bukari Y."/>
            <person name="Meinhardt L.W."/>
            <person name="Bailey B.A."/>
        </authorList>
    </citation>
    <scope>NUCLEOTIDE SEQUENCE [LARGE SCALE GENOMIC DNA]</scope>
    <source>
        <strain evidence="3 4">GH-76</strain>
    </source>
</reference>
<dbReference type="Pfam" id="PF21666">
    <property type="entry name" value="DUF4246_N"/>
    <property type="match status" value="1"/>
</dbReference>
<evidence type="ECO:0000259" key="2">
    <source>
        <dbReference type="Pfam" id="PF21666"/>
    </source>
</evidence>
<evidence type="ECO:0008006" key="5">
    <source>
        <dbReference type="Google" id="ProtNLM"/>
    </source>
</evidence>
<sequence>MSSLEGIKLPGFGLPVNTLPEQCIEWLEGRDKQVCFPNAITQWSAPNILVRERTMMAMVNEITDKPEWDRKVNDETIAAKWKSEALAKEGVDFSEAMFDYCIAELRDKAVHLSKTGRVIVLDSKAAVVKSDTAVPASLADELKAAVKPLEDVPDRAKDWHPGSDQKVLDLIHPSLYPLMYGRSRVLPAGRITVSNCLESCGKGVIVPKPPPEEVDLGAKNRYTYNGLGRPGVYGPPGRPDDVQVFDYWSDSYQWLPCEVAFRGDEKVEITSYTNSLHPTRHTALYGVLEKIIARTVPLWDDCLSYFEFDQAPRNRFKTGKEGAEYHYPARPREPDEDLNHPNPYAYYDRDVRWRREHRVLVQPEPEEYKPFDTKILTQVDLRRDWKEQGLQVIVKLANIELRPEDGKTSYEGGTWHVEGQSNEHICASAIYYYDQENVTESRLAFRQMTSREDLEWKRYGQDDYGGLETLYGIRQHGPCIQNLGSVVTKEGRLLVFPNVLQHQVQPFELADPTKPGYRKILAIFLVDPYIRTLSTANVPPRQRDWWSGIVREDSTTRLGRLPEELKDKVVEMTEGWPILLEKARELREDLTARRRAYVDKVVAIMNRRGFRFVSIET</sequence>
<dbReference type="InterPro" id="IPR049207">
    <property type="entry name" value="DUF4246_N"/>
</dbReference>
<gene>
    <name evidence="3" type="ORF">V5O48_015427</name>
</gene>
<name>A0ABR3EUK9_9AGAR</name>
<protein>
    <recommendedName>
        <fullName evidence="5">Duf1665 domain containing protein</fullName>
    </recommendedName>
</protein>
<keyword evidence="4" id="KW-1185">Reference proteome</keyword>
<evidence type="ECO:0000313" key="3">
    <source>
        <dbReference type="EMBL" id="KAL0566582.1"/>
    </source>
</evidence>
<organism evidence="3 4">
    <name type="scientific">Marasmius crinis-equi</name>
    <dbReference type="NCBI Taxonomy" id="585013"/>
    <lineage>
        <taxon>Eukaryota</taxon>
        <taxon>Fungi</taxon>
        <taxon>Dikarya</taxon>
        <taxon>Basidiomycota</taxon>
        <taxon>Agaricomycotina</taxon>
        <taxon>Agaricomycetes</taxon>
        <taxon>Agaricomycetidae</taxon>
        <taxon>Agaricales</taxon>
        <taxon>Marasmiineae</taxon>
        <taxon>Marasmiaceae</taxon>
        <taxon>Marasmius</taxon>
    </lineage>
</organism>
<dbReference type="InterPro" id="IPR025340">
    <property type="entry name" value="DUF4246"/>
</dbReference>
<dbReference type="InterPro" id="IPR049192">
    <property type="entry name" value="DUF4246_C"/>
</dbReference>
<dbReference type="PANTHER" id="PTHR33119">
    <property type="entry name" value="IFI3P"/>
    <property type="match status" value="1"/>
</dbReference>
<evidence type="ECO:0000259" key="1">
    <source>
        <dbReference type="Pfam" id="PF14033"/>
    </source>
</evidence>
<feature type="domain" description="DUF4246" evidence="2">
    <location>
        <begin position="9"/>
        <end position="84"/>
    </location>
</feature>
<dbReference type="PANTHER" id="PTHR33119:SF1">
    <property type="entry name" value="FE2OG DIOXYGENASE DOMAIN-CONTAINING PROTEIN"/>
    <property type="match status" value="1"/>
</dbReference>
<comment type="caution">
    <text evidence="3">The sequence shown here is derived from an EMBL/GenBank/DDBJ whole genome shotgun (WGS) entry which is preliminary data.</text>
</comment>
<feature type="domain" description="DUF4246" evidence="1">
    <location>
        <begin position="95"/>
        <end position="547"/>
    </location>
</feature>
<proteinExistence type="predicted"/>
<dbReference type="EMBL" id="JBAHYK010001850">
    <property type="protein sequence ID" value="KAL0566582.1"/>
    <property type="molecule type" value="Genomic_DNA"/>
</dbReference>